<dbReference type="EC" id="6.1.1.16" evidence="13"/>
<dbReference type="NCBIfam" id="TIGR00435">
    <property type="entry name" value="cysS"/>
    <property type="match status" value="1"/>
</dbReference>
<dbReference type="InterPro" id="IPR009080">
    <property type="entry name" value="tRNAsynth_Ia_anticodon-bd"/>
</dbReference>
<reference evidence="15 16" key="1">
    <citation type="journal article" date="2016" name="Nat. Commun.">
        <title>Thousands of microbial genomes shed light on interconnected biogeochemical processes in an aquifer system.</title>
        <authorList>
            <person name="Anantharaman K."/>
            <person name="Brown C.T."/>
            <person name="Hug L.A."/>
            <person name="Sharon I."/>
            <person name="Castelle C.J."/>
            <person name="Probst A.J."/>
            <person name="Thomas B.C."/>
            <person name="Singh A."/>
            <person name="Wilkins M.J."/>
            <person name="Karaoz U."/>
            <person name="Brodie E.L."/>
            <person name="Williams K.H."/>
            <person name="Hubbard S.S."/>
            <person name="Banfield J.F."/>
        </authorList>
    </citation>
    <scope>NUCLEOTIDE SEQUENCE [LARGE SCALE GENOMIC DNA]</scope>
</reference>
<comment type="subunit">
    <text evidence="4 13">Monomer.</text>
</comment>
<comment type="catalytic activity">
    <reaction evidence="13">
        <text>tRNA(Cys) + L-cysteine + ATP = L-cysteinyl-tRNA(Cys) + AMP + diphosphate</text>
        <dbReference type="Rhea" id="RHEA:17773"/>
        <dbReference type="Rhea" id="RHEA-COMP:9661"/>
        <dbReference type="Rhea" id="RHEA-COMP:9679"/>
        <dbReference type="ChEBI" id="CHEBI:30616"/>
        <dbReference type="ChEBI" id="CHEBI:33019"/>
        <dbReference type="ChEBI" id="CHEBI:35235"/>
        <dbReference type="ChEBI" id="CHEBI:78442"/>
        <dbReference type="ChEBI" id="CHEBI:78517"/>
        <dbReference type="ChEBI" id="CHEBI:456215"/>
        <dbReference type="EC" id="6.1.1.16"/>
    </reaction>
</comment>
<dbReference type="PANTHER" id="PTHR10890">
    <property type="entry name" value="CYSTEINYL-TRNA SYNTHETASE"/>
    <property type="match status" value="1"/>
</dbReference>
<evidence type="ECO:0000256" key="13">
    <source>
        <dbReference type="HAMAP-Rule" id="MF_00041"/>
    </source>
</evidence>
<proteinExistence type="inferred from homology"/>
<dbReference type="AlphaFoldDB" id="A0A1F8F2Q3"/>
<protein>
    <recommendedName>
        <fullName evidence="13">Cysteine--tRNA ligase</fullName>
        <ecNumber evidence="13">6.1.1.16</ecNumber>
    </recommendedName>
    <alternativeName>
        <fullName evidence="13">Cysteinyl-tRNA synthetase</fullName>
        <shortName evidence="13">CysRS</shortName>
    </alternativeName>
</protein>
<evidence type="ECO:0000256" key="5">
    <source>
        <dbReference type="ARBA" id="ARBA00022490"/>
    </source>
</evidence>
<dbReference type="GO" id="GO:0004817">
    <property type="term" value="F:cysteine-tRNA ligase activity"/>
    <property type="evidence" value="ECO:0007669"/>
    <property type="project" value="UniProtKB-UniRule"/>
</dbReference>
<dbReference type="InterPro" id="IPR015803">
    <property type="entry name" value="Cys-tRNA-ligase"/>
</dbReference>
<dbReference type="SUPFAM" id="SSF52374">
    <property type="entry name" value="Nucleotidylyl transferase"/>
    <property type="match status" value="1"/>
</dbReference>
<dbReference type="HAMAP" id="MF_00041">
    <property type="entry name" value="Cys_tRNA_synth"/>
    <property type="match status" value="1"/>
</dbReference>
<feature type="short sequence motif" description="'HIGH' region" evidence="13">
    <location>
        <begin position="30"/>
        <end position="40"/>
    </location>
</feature>
<sequence length="466" mass="53925">MITIYNTLTKTKEPLVPRNNKKIKMFVCGPTVYDYIHIGNARTFVFFDVVTKYLGSQGYEVDYIQNITDIDDKIINKANQENKPWKEVADFYFEEFKKDMVALGVTAPKYIRATDHIEEVKKQVKTLISKKHVYLIENDGWYFDLKTFPEYGKLSGRSAGMAEADDAVSRIDESDKKRNKGDFCVWKLANKSEIGFWEDEELGYGRPGWHIEDTAITEHYFGPQYDIHGGGQDLIFPHHEAEITQQESASGLKPFVKYWLHVAFLVNKDKKMSKSKSNFTTAHELLEKYPKEVLRFYLLSGHYRQPLEFSEKLLNQSAAAMQRIKEFLNKITLSEKEDKYENPITESINKTKDDFKIAMNDDFNTPRAIAEIFGLIRGINSLRGIKSLPQKASDEIIKFFDDIDAILGIIPTEQKEIPVEVQELVNKREKSREEKNYDEADKIRAQINDLGYEVEDTIYGPLVVKK</sequence>
<gene>
    <name evidence="13" type="primary">cysS</name>
    <name evidence="15" type="ORF">A3B86_01510</name>
</gene>
<comment type="caution">
    <text evidence="15">The sequence shown here is derived from an EMBL/GenBank/DDBJ whole genome shotgun (WGS) entry which is preliminary data.</text>
</comment>
<dbReference type="InterPro" id="IPR024909">
    <property type="entry name" value="Cys-tRNA/MSH_ligase"/>
</dbReference>
<dbReference type="InterPro" id="IPR014729">
    <property type="entry name" value="Rossmann-like_a/b/a_fold"/>
</dbReference>
<feature type="short sequence motif" description="'KMSKS' region" evidence="13">
    <location>
        <begin position="271"/>
        <end position="275"/>
    </location>
</feature>
<evidence type="ECO:0000256" key="3">
    <source>
        <dbReference type="ARBA" id="ARBA00005594"/>
    </source>
</evidence>
<keyword evidence="7" id="KW-0479">Metal-binding</keyword>
<evidence type="ECO:0000256" key="1">
    <source>
        <dbReference type="ARBA" id="ARBA00001947"/>
    </source>
</evidence>
<keyword evidence="5 13" id="KW-0963">Cytoplasm</keyword>
<comment type="caution">
    <text evidence="13">Lacks conserved residue(s) required for the propagation of feature annotation.</text>
</comment>
<keyword evidence="10 13" id="KW-0067">ATP-binding</keyword>
<evidence type="ECO:0000256" key="4">
    <source>
        <dbReference type="ARBA" id="ARBA00011245"/>
    </source>
</evidence>
<dbReference type="Gene3D" id="3.40.50.620">
    <property type="entry name" value="HUPs"/>
    <property type="match status" value="1"/>
</dbReference>
<dbReference type="GO" id="GO:0005524">
    <property type="term" value="F:ATP binding"/>
    <property type="evidence" value="ECO:0007669"/>
    <property type="project" value="UniProtKB-UniRule"/>
</dbReference>
<dbReference type="SMART" id="SM00840">
    <property type="entry name" value="DALR_2"/>
    <property type="match status" value="1"/>
</dbReference>
<dbReference type="Pfam" id="PF09190">
    <property type="entry name" value="DALR_2"/>
    <property type="match status" value="1"/>
</dbReference>
<feature type="domain" description="Cysteinyl-tRNA synthetase class Ia DALR" evidence="14">
    <location>
        <begin position="354"/>
        <end position="417"/>
    </location>
</feature>
<dbReference type="Proteomes" id="UP000176834">
    <property type="component" value="Unassembled WGS sequence"/>
</dbReference>
<evidence type="ECO:0000313" key="15">
    <source>
        <dbReference type="EMBL" id="OGN07407.1"/>
    </source>
</evidence>
<dbReference type="InterPro" id="IPR056411">
    <property type="entry name" value="CysS_C"/>
</dbReference>
<dbReference type="CDD" id="cd00672">
    <property type="entry name" value="CysRS_core"/>
    <property type="match status" value="1"/>
</dbReference>
<dbReference type="SUPFAM" id="SSF47323">
    <property type="entry name" value="Anticodon-binding domain of a subclass of class I aminoacyl-tRNA synthetases"/>
    <property type="match status" value="1"/>
</dbReference>
<dbReference type="EMBL" id="MGJN01000007">
    <property type="protein sequence ID" value="OGN07407.1"/>
    <property type="molecule type" value="Genomic_DNA"/>
</dbReference>
<dbReference type="InterPro" id="IPR032678">
    <property type="entry name" value="tRNA-synt_1_cat_dom"/>
</dbReference>
<evidence type="ECO:0000256" key="11">
    <source>
        <dbReference type="ARBA" id="ARBA00022917"/>
    </source>
</evidence>
<dbReference type="GO" id="GO:0005737">
    <property type="term" value="C:cytoplasm"/>
    <property type="evidence" value="ECO:0007669"/>
    <property type="project" value="UniProtKB-SubCell"/>
</dbReference>
<keyword evidence="11 13" id="KW-0648">Protein biosynthesis</keyword>
<dbReference type="Gene3D" id="1.20.120.1910">
    <property type="entry name" value="Cysteine-tRNA ligase, C-terminal anti-codon recognition domain"/>
    <property type="match status" value="1"/>
</dbReference>
<name>A0A1F8F2Q3_9BACT</name>
<evidence type="ECO:0000256" key="9">
    <source>
        <dbReference type="ARBA" id="ARBA00022833"/>
    </source>
</evidence>
<keyword evidence="12 13" id="KW-0030">Aminoacyl-tRNA synthetase</keyword>
<dbReference type="GO" id="GO:0006423">
    <property type="term" value="P:cysteinyl-tRNA aminoacylation"/>
    <property type="evidence" value="ECO:0007669"/>
    <property type="project" value="UniProtKB-UniRule"/>
</dbReference>
<dbReference type="PANTHER" id="PTHR10890:SF3">
    <property type="entry name" value="CYSTEINE--TRNA LIGASE, CYTOPLASMIC"/>
    <property type="match status" value="1"/>
</dbReference>
<evidence type="ECO:0000256" key="10">
    <source>
        <dbReference type="ARBA" id="ARBA00022840"/>
    </source>
</evidence>
<evidence type="ECO:0000256" key="2">
    <source>
        <dbReference type="ARBA" id="ARBA00004496"/>
    </source>
</evidence>
<dbReference type="Pfam" id="PF01406">
    <property type="entry name" value="tRNA-synt_1e"/>
    <property type="match status" value="1"/>
</dbReference>
<evidence type="ECO:0000256" key="12">
    <source>
        <dbReference type="ARBA" id="ARBA00023146"/>
    </source>
</evidence>
<dbReference type="GO" id="GO:0046872">
    <property type="term" value="F:metal ion binding"/>
    <property type="evidence" value="ECO:0007669"/>
    <property type="project" value="UniProtKB-KW"/>
</dbReference>
<comment type="subcellular location">
    <subcellularLocation>
        <location evidence="2 13">Cytoplasm</location>
    </subcellularLocation>
</comment>
<dbReference type="InterPro" id="IPR015273">
    <property type="entry name" value="Cys-tRNA-synt_Ia_DALR"/>
</dbReference>
<evidence type="ECO:0000259" key="14">
    <source>
        <dbReference type="SMART" id="SM00840"/>
    </source>
</evidence>
<dbReference type="PRINTS" id="PR00983">
    <property type="entry name" value="TRNASYNTHCYS"/>
</dbReference>
<evidence type="ECO:0000256" key="8">
    <source>
        <dbReference type="ARBA" id="ARBA00022741"/>
    </source>
</evidence>
<keyword evidence="6 13" id="KW-0436">Ligase</keyword>
<accession>A0A1F8F2Q3</accession>
<organism evidence="15 16">
    <name type="scientific">Candidatus Yanofskybacteria bacterium RIFCSPHIGHO2_02_FULL_38_22b</name>
    <dbReference type="NCBI Taxonomy" id="1802673"/>
    <lineage>
        <taxon>Bacteria</taxon>
        <taxon>Candidatus Yanofskyibacteriota</taxon>
    </lineage>
</organism>
<feature type="binding site" evidence="13">
    <location>
        <position position="274"/>
    </location>
    <ligand>
        <name>ATP</name>
        <dbReference type="ChEBI" id="CHEBI:30616"/>
    </ligand>
</feature>
<dbReference type="Pfam" id="PF23493">
    <property type="entry name" value="CysS_C"/>
    <property type="match status" value="1"/>
</dbReference>
<keyword evidence="9" id="KW-0862">Zinc</keyword>
<evidence type="ECO:0000256" key="7">
    <source>
        <dbReference type="ARBA" id="ARBA00022723"/>
    </source>
</evidence>
<comment type="similarity">
    <text evidence="3 13">Belongs to the class-I aminoacyl-tRNA synthetase family.</text>
</comment>
<comment type="cofactor">
    <cofactor evidence="1">
        <name>Zn(2+)</name>
        <dbReference type="ChEBI" id="CHEBI:29105"/>
    </cofactor>
</comment>
<evidence type="ECO:0000313" key="16">
    <source>
        <dbReference type="Proteomes" id="UP000176834"/>
    </source>
</evidence>
<keyword evidence="8 13" id="KW-0547">Nucleotide-binding</keyword>
<evidence type="ECO:0000256" key="6">
    <source>
        <dbReference type="ARBA" id="ARBA00022598"/>
    </source>
</evidence>